<protein>
    <submittedName>
        <fullName evidence="1">Uncharacterized protein</fullName>
    </submittedName>
</protein>
<proteinExistence type="predicted"/>
<dbReference type="KEGG" id="pzi:CWO85_01725"/>
<dbReference type="Proteomes" id="UP000272462">
    <property type="component" value="Chromosome"/>
</dbReference>
<sequence>MFKKNKYDLKEITDYLTNNYFRVLLLSNEKGKTNLNLENSVLYLNPSDVPNFNQIFKKISNPPFEIKQDINLNKDFIFDATNKILYSKKIIEKKLTAHEKMVEEETKSLFSNV</sequence>
<evidence type="ECO:0000313" key="2">
    <source>
        <dbReference type="Proteomes" id="UP000272462"/>
    </source>
</evidence>
<dbReference type="RefSeq" id="WP_121463969.1">
    <property type="nucleotide sequence ID" value="NZ_CP025121.1"/>
</dbReference>
<name>A0A660HMM9_ZIZJU</name>
<dbReference type="AlphaFoldDB" id="A0A660HMM9"/>
<dbReference type="EMBL" id="CP025121">
    <property type="protein sequence ID" value="AYJ01242.1"/>
    <property type="molecule type" value="Genomic_DNA"/>
</dbReference>
<keyword evidence="2" id="KW-1185">Reference proteome</keyword>
<reference evidence="1 2" key="1">
    <citation type="journal article" date="2018" name="BMC Genomics">
        <title>Comparative genome analysis of jujube witches'-broom Phytoplasma, an obligate pathogen that causes jujube witches'-broom disease.</title>
        <authorList>
            <person name="Wang J."/>
            <person name="Song L."/>
            <person name="Jiao Q."/>
            <person name="Yang S."/>
            <person name="Gao R."/>
            <person name="Lu X."/>
            <person name="Zhou G."/>
        </authorList>
    </citation>
    <scope>NUCLEOTIDE SEQUENCE [LARGE SCALE GENOMIC DNA]</scope>
    <source>
        <strain evidence="1">Jwb-nky</strain>
    </source>
</reference>
<evidence type="ECO:0000313" key="1">
    <source>
        <dbReference type="EMBL" id="AYJ01242.1"/>
    </source>
</evidence>
<gene>
    <name evidence="1" type="ORF">CWO85_01725</name>
</gene>
<accession>A0A660HMM9</accession>
<organism evidence="1 2">
    <name type="scientific">Ziziphus jujuba witches'-broom phytoplasma</name>
    <dbReference type="NCBI Taxonomy" id="135727"/>
    <lineage>
        <taxon>Bacteria</taxon>
        <taxon>Bacillati</taxon>
        <taxon>Mycoplasmatota</taxon>
        <taxon>Mollicutes</taxon>
        <taxon>Acholeplasmatales</taxon>
        <taxon>Acholeplasmataceae</taxon>
        <taxon>Candidatus Phytoplasma</taxon>
        <taxon>16SrV (Elm yellows group)</taxon>
    </lineage>
</organism>